<dbReference type="CTD" id="8237578"/>
<dbReference type="Gene3D" id="3.90.550.10">
    <property type="entry name" value="Spore Coat Polysaccharide Biosynthesis Protein SpsA, Chain A"/>
    <property type="match status" value="1"/>
</dbReference>
<reference evidence="5" key="3">
    <citation type="submission" date="2021-02" db="UniProtKB">
        <authorList>
            <consortium name="EnsemblMetazoa"/>
        </authorList>
    </citation>
    <scope>IDENTIFICATION</scope>
    <source>
        <strain evidence="5">USDA</strain>
    </source>
</reference>
<keyword evidence="3 4" id="KW-0548">Nucleotidyltransferase</keyword>
<reference evidence="4" key="2">
    <citation type="submission" date="2007-04" db="EMBL/GenBank/DDBJ databases">
        <title>The genome of the human body louse.</title>
        <authorList>
            <consortium name="The Human Body Louse Genome Consortium"/>
            <person name="Kirkness E."/>
            <person name="Walenz B."/>
            <person name="Hass B."/>
            <person name="Bruggner R."/>
            <person name="Strausberg R."/>
        </authorList>
    </citation>
    <scope>NUCLEOTIDE SEQUENCE</scope>
    <source>
        <strain evidence="4">USDA</strain>
    </source>
</reference>
<dbReference type="RefSeq" id="XP_002428573.1">
    <property type="nucleotide sequence ID" value="XM_002428528.1"/>
</dbReference>
<dbReference type="OrthoDB" id="414267at2759"/>
<dbReference type="AlphaFoldDB" id="E0VR29"/>
<dbReference type="STRING" id="121224.E0VR29"/>
<evidence type="ECO:0000313" key="4">
    <source>
        <dbReference type="EMBL" id="EEB15835.1"/>
    </source>
</evidence>
<dbReference type="PANTHER" id="PTHR43015">
    <property type="entry name" value="D-RIBITOL-5-PHOSPHATE CYTIDYLYLTRANSFERASE"/>
    <property type="match status" value="1"/>
</dbReference>
<dbReference type="SUPFAM" id="SSF53448">
    <property type="entry name" value="Nucleotide-diphospho-sugar transferases"/>
    <property type="match status" value="1"/>
</dbReference>
<evidence type="ECO:0000313" key="5">
    <source>
        <dbReference type="EnsemblMetazoa" id="PHUM391000-PA"/>
    </source>
</evidence>
<evidence type="ECO:0000256" key="3">
    <source>
        <dbReference type="ARBA" id="ARBA00022695"/>
    </source>
</evidence>
<gene>
    <name evidence="5" type="primary">8237578</name>
    <name evidence="4" type="ORF">Phum_PHUM391000</name>
</gene>
<dbReference type="EMBL" id="DS235442">
    <property type="protein sequence ID" value="EEB15835.1"/>
    <property type="molecule type" value="Genomic_DNA"/>
</dbReference>
<dbReference type="GO" id="GO:0005829">
    <property type="term" value="C:cytosol"/>
    <property type="evidence" value="ECO:0007669"/>
    <property type="project" value="TreeGrafter"/>
</dbReference>
<dbReference type="PANTHER" id="PTHR43015:SF1">
    <property type="entry name" value="D-RIBITOL-5-PHOSPHATE CYTIDYLYLTRANSFERASE"/>
    <property type="match status" value="1"/>
</dbReference>
<sequence length="327" mass="37574">MFDFDVAVVVPMAGCSERFPSSCQKQYYNILGKPLFLYCVEKFYKFNYIKKICLVCDKIDFVEDILKKNFSGLEKFLIVKGGASRHISIKNGLTQLSKYGNIFKVVVIHDGVRPFICEEFLCKIISQSALHGAAGATRPLISTIIKPNEEEFVESCLIRNEYIRSETPQAFLFHIIFNAYEKCNEYDLINGTECLQLALKYSQVKAKLIPGPDTLWKNKVNQIDYFSPGININPTKYFYNNIVYFSNEKIEESHLILLKTLFDNNNSSETNSDSMDSSSIIERTKTEKIIEKLYDALKKEKEKKLMDLIISLIFLEKQTLAGQILFV</sequence>
<dbReference type="HOGENOM" id="CLU_850742_0_0_1"/>
<dbReference type="eggNOG" id="ENOG502QUUE">
    <property type="taxonomic scope" value="Eukaryota"/>
</dbReference>
<name>E0VR29_PEDHC</name>
<dbReference type="KEGG" id="phu:Phum_PHUM391000"/>
<protein>
    <submittedName>
        <fullName evidence="4">2-C-methyl-D-erythritol 4-phosphate cytidylyltransferase, putative</fullName>
        <ecNumber evidence="4">2.7.7.60</ecNumber>
    </submittedName>
</protein>
<dbReference type="GO" id="GO:0050518">
    <property type="term" value="F:2-C-methyl-D-erythritol 4-phosphate cytidylyltransferase activity"/>
    <property type="evidence" value="ECO:0007669"/>
    <property type="project" value="UniProtKB-EC"/>
</dbReference>
<evidence type="ECO:0000313" key="6">
    <source>
        <dbReference type="Proteomes" id="UP000009046"/>
    </source>
</evidence>
<dbReference type="EnsemblMetazoa" id="PHUM391000-RA">
    <property type="protein sequence ID" value="PHUM391000-PA"/>
    <property type="gene ID" value="PHUM391000"/>
</dbReference>
<dbReference type="InterPro" id="IPR018294">
    <property type="entry name" value="ISPD_synthase_CS"/>
</dbReference>
<dbReference type="EMBL" id="AAZO01004573">
    <property type="status" value="NOT_ANNOTATED_CDS"/>
    <property type="molecule type" value="Genomic_DNA"/>
</dbReference>
<keyword evidence="2 4" id="KW-0808">Transferase</keyword>
<dbReference type="GeneID" id="8237578"/>
<evidence type="ECO:0000256" key="1">
    <source>
        <dbReference type="ARBA" id="ARBA00009789"/>
    </source>
</evidence>
<reference evidence="4" key="1">
    <citation type="submission" date="2007-04" db="EMBL/GenBank/DDBJ databases">
        <title>Annotation of Pediculus humanus corporis strain USDA.</title>
        <authorList>
            <person name="Kirkness E."/>
            <person name="Hannick L."/>
            <person name="Hass B."/>
            <person name="Bruggner R."/>
            <person name="Lawson D."/>
            <person name="Bidwell S."/>
            <person name="Joardar V."/>
            <person name="Caler E."/>
            <person name="Walenz B."/>
            <person name="Inman J."/>
            <person name="Schobel S."/>
            <person name="Galinsky K."/>
            <person name="Amedeo P."/>
            <person name="Strausberg R."/>
        </authorList>
    </citation>
    <scope>NUCLEOTIDE SEQUENCE</scope>
    <source>
        <strain evidence="4">USDA</strain>
    </source>
</reference>
<dbReference type="GO" id="GO:0047349">
    <property type="term" value="F:D-ribitol-5-phosphate cytidylyltransferase activity"/>
    <property type="evidence" value="ECO:0007669"/>
    <property type="project" value="TreeGrafter"/>
</dbReference>
<dbReference type="Pfam" id="PF01128">
    <property type="entry name" value="IspD"/>
    <property type="match status" value="1"/>
</dbReference>
<evidence type="ECO:0000256" key="2">
    <source>
        <dbReference type="ARBA" id="ARBA00022679"/>
    </source>
</evidence>
<dbReference type="VEuPathDB" id="VectorBase:PHUM391000"/>
<dbReference type="Proteomes" id="UP000009046">
    <property type="component" value="Unassembled WGS sequence"/>
</dbReference>
<proteinExistence type="inferred from homology"/>
<accession>E0VR29</accession>
<dbReference type="CDD" id="cd02516">
    <property type="entry name" value="CDP-ME_synthetase"/>
    <property type="match status" value="1"/>
</dbReference>
<dbReference type="InParanoid" id="E0VR29"/>
<keyword evidence="6" id="KW-1185">Reference proteome</keyword>
<organism>
    <name type="scientific">Pediculus humanus subsp. corporis</name>
    <name type="common">Body louse</name>
    <dbReference type="NCBI Taxonomy" id="121224"/>
    <lineage>
        <taxon>Eukaryota</taxon>
        <taxon>Metazoa</taxon>
        <taxon>Ecdysozoa</taxon>
        <taxon>Arthropoda</taxon>
        <taxon>Hexapoda</taxon>
        <taxon>Insecta</taxon>
        <taxon>Pterygota</taxon>
        <taxon>Neoptera</taxon>
        <taxon>Paraneoptera</taxon>
        <taxon>Psocodea</taxon>
        <taxon>Troctomorpha</taxon>
        <taxon>Phthiraptera</taxon>
        <taxon>Anoplura</taxon>
        <taxon>Pediculidae</taxon>
        <taxon>Pediculus</taxon>
    </lineage>
</organism>
<dbReference type="GO" id="GO:0008299">
    <property type="term" value="P:isoprenoid biosynthetic process"/>
    <property type="evidence" value="ECO:0007669"/>
    <property type="project" value="InterPro"/>
</dbReference>
<dbReference type="PROSITE" id="PS01295">
    <property type="entry name" value="ISPD"/>
    <property type="match status" value="1"/>
</dbReference>
<dbReference type="InterPro" id="IPR034683">
    <property type="entry name" value="IspD/TarI"/>
</dbReference>
<dbReference type="EC" id="2.7.7.60" evidence="4"/>
<dbReference type="InterPro" id="IPR029044">
    <property type="entry name" value="Nucleotide-diphossugar_trans"/>
</dbReference>
<comment type="similarity">
    <text evidence="1">Belongs to the IspD/TarI cytidylyltransferase family. IspD subfamily.</text>
</comment>
<dbReference type="GO" id="GO:0035269">
    <property type="term" value="P:protein O-linked glycosylation via mannose"/>
    <property type="evidence" value="ECO:0007669"/>
    <property type="project" value="TreeGrafter"/>
</dbReference>